<dbReference type="EMBL" id="CP123872">
    <property type="protein sequence ID" value="WND03811.1"/>
    <property type="molecule type" value="Genomic_DNA"/>
</dbReference>
<gene>
    <name evidence="6" type="ORF">QGN29_05410</name>
</gene>
<dbReference type="AlphaFoldDB" id="A0AA52EFG4"/>
<protein>
    <submittedName>
        <fullName evidence="6">LysR family transcriptional regulator</fullName>
    </submittedName>
</protein>
<dbReference type="GO" id="GO:0006351">
    <property type="term" value="P:DNA-templated transcription"/>
    <property type="evidence" value="ECO:0007669"/>
    <property type="project" value="TreeGrafter"/>
</dbReference>
<evidence type="ECO:0000256" key="4">
    <source>
        <dbReference type="ARBA" id="ARBA00023163"/>
    </source>
</evidence>
<dbReference type="RefSeq" id="WP_310799671.1">
    <property type="nucleotide sequence ID" value="NZ_CP123872.1"/>
</dbReference>
<sequence length="291" mass="33035">MNWNDLKIFLAVSDASSIREAAKKLKVSHSKVSRHIDALEAASGVKLFDRLSIGYRLTAAGEELIPIARDMETRVHSYCRMVAGRDDILSGVVTVTCPEVLVTPLLLDYFLAFMREYPAIQVKISTSYELFDLSKREADVAFRITHSPPEHLIGRKIGDFNEAVYAMESYMMSHRPTSKESSARWIGWGEPEEHPSWIASSPFPHLPIMGHFNNPSIQCEIAERGEGLGFFPCCFVKPDSRLKKLSTPKNISELWMLSHKDLRSSKRLRAFKDFMTRHIPEIKSKLEGHSL</sequence>
<dbReference type="Pfam" id="PF00126">
    <property type="entry name" value="HTH_1"/>
    <property type="match status" value="1"/>
</dbReference>
<dbReference type="Pfam" id="PF03466">
    <property type="entry name" value="LysR_substrate"/>
    <property type="match status" value="1"/>
</dbReference>
<feature type="domain" description="HTH lysR-type" evidence="5">
    <location>
        <begin position="1"/>
        <end position="58"/>
    </location>
</feature>
<dbReference type="PANTHER" id="PTHR30537">
    <property type="entry name" value="HTH-TYPE TRANSCRIPTIONAL REGULATOR"/>
    <property type="match status" value="1"/>
</dbReference>
<dbReference type="Proteomes" id="UP001268683">
    <property type="component" value="Chromosome"/>
</dbReference>
<dbReference type="SUPFAM" id="SSF53850">
    <property type="entry name" value="Periplasmic binding protein-like II"/>
    <property type="match status" value="1"/>
</dbReference>
<evidence type="ECO:0000259" key="5">
    <source>
        <dbReference type="PROSITE" id="PS50931"/>
    </source>
</evidence>
<dbReference type="Gene3D" id="3.40.190.290">
    <property type="match status" value="1"/>
</dbReference>
<dbReference type="GO" id="GO:0003700">
    <property type="term" value="F:DNA-binding transcription factor activity"/>
    <property type="evidence" value="ECO:0007669"/>
    <property type="project" value="InterPro"/>
</dbReference>
<dbReference type="Gene3D" id="1.10.10.10">
    <property type="entry name" value="Winged helix-like DNA-binding domain superfamily/Winged helix DNA-binding domain"/>
    <property type="match status" value="1"/>
</dbReference>
<keyword evidence="2" id="KW-0805">Transcription regulation</keyword>
<dbReference type="InterPro" id="IPR000847">
    <property type="entry name" value="LysR_HTH_N"/>
</dbReference>
<keyword evidence="4" id="KW-0804">Transcription</keyword>
<dbReference type="PROSITE" id="PS50931">
    <property type="entry name" value="HTH_LYSR"/>
    <property type="match status" value="1"/>
</dbReference>
<evidence type="ECO:0000256" key="1">
    <source>
        <dbReference type="ARBA" id="ARBA00009437"/>
    </source>
</evidence>
<dbReference type="InterPro" id="IPR036388">
    <property type="entry name" value="WH-like_DNA-bd_sf"/>
</dbReference>
<dbReference type="GO" id="GO:0043565">
    <property type="term" value="F:sequence-specific DNA binding"/>
    <property type="evidence" value="ECO:0007669"/>
    <property type="project" value="TreeGrafter"/>
</dbReference>
<comment type="similarity">
    <text evidence="1">Belongs to the LysR transcriptional regulatory family.</text>
</comment>
<organism evidence="6 7">
    <name type="scientific">Temperatibacter marinus</name>
    <dbReference type="NCBI Taxonomy" id="1456591"/>
    <lineage>
        <taxon>Bacteria</taxon>
        <taxon>Pseudomonadati</taxon>
        <taxon>Pseudomonadota</taxon>
        <taxon>Alphaproteobacteria</taxon>
        <taxon>Kordiimonadales</taxon>
        <taxon>Temperatibacteraceae</taxon>
        <taxon>Temperatibacter</taxon>
    </lineage>
</organism>
<dbReference type="InterPro" id="IPR005119">
    <property type="entry name" value="LysR_subst-bd"/>
</dbReference>
<evidence type="ECO:0000313" key="7">
    <source>
        <dbReference type="Proteomes" id="UP001268683"/>
    </source>
</evidence>
<name>A0AA52EFG4_9PROT</name>
<keyword evidence="3" id="KW-0238">DNA-binding</keyword>
<evidence type="ECO:0000256" key="2">
    <source>
        <dbReference type="ARBA" id="ARBA00023015"/>
    </source>
</evidence>
<proteinExistence type="inferred from homology"/>
<dbReference type="SUPFAM" id="SSF46785">
    <property type="entry name" value="Winged helix' DNA-binding domain"/>
    <property type="match status" value="1"/>
</dbReference>
<accession>A0AA52EFG4</accession>
<reference evidence="6" key="1">
    <citation type="submission" date="2023-04" db="EMBL/GenBank/DDBJ databases">
        <title>Complete genome sequence of Temperatibacter marinus.</title>
        <authorList>
            <person name="Rong J.-C."/>
            <person name="Yi M.-L."/>
            <person name="Zhao Q."/>
        </authorList>
    </citation>
    <scope>NUCLEOTIDE SEQUENCE</scope>
    <source>
        <strain evidence="6">NBRC 110045</strain>
    </source>
</reference>
<dbReference type="PANTHER" id="PTHR30537:SF3">
    <property type="entry name" value="TRANSCRIPTIONAL REGULATORY PROTEIN"/>
    <property type="match status" value="1"/>
</dbReference>
<keyword evidence="7" id="KW-1185">Reference proteome</keyword>
<dbReference type="InterPro" id="IPR036390">
    <property type="entry name" value="WH_DNA-bd_sf"/>
</dbReference>
<evidence type="ECO:0000313" key="6">
    <source>
        <dbReference type="EMBL" id="WND03811.1"/>
    </source>
</evidence>
<evidence type="ECO:0000256" key="3">
    <source>
        <dbReference type="ARBA" id="ARBA00023125"/>
    </source>
</evidence>
<dbReference type="InterPro" id="IPR058163">
    <property type="entry name" value="LysR-type_TF_proteobact-type"/>
</dbReference>
<dbReference type="KEGG" id="tmk:QGN29_05410"/>